<feature type="transmembrane region" description="Helical" evidence="8">
    <location>
        <begin position="148"/>
        <end position="169"/>
    </location>
</feature>
<comment type="caution">
    <text evidence="10">The sequence shown here is derived from an EMBL/GenBank/DDBJ whole genome shotgun (WGS) entry which is preliminary data.</text>
</comment>
<dbReference type="GO" id="GO:0004930">
    <property type="term" value="F:G protein-coupled receptor activity"/>
    <property type="evidence" value="ECO:0007669"/>
    <property type="project" value="UniProtKB-KW"/>
</dbReference>
<proteinExistence type="predicted"/>
<evidence type="ECO:0000313" key="10">
    <source>
        <dbReference type="EMBL" id="OQV14867.1"/>
    </source>
</evidence>
<dbReference type="Proteomes" id="UP000192578">
    <property type="component" value="Unassembled WGS sequence"/>
</dbReference>
<keyword evidence="4" id="KW-0297">G-protein coupled receptor</keyword>
<dbReference type="PRINTS" id="PR00237">
    <property type="entry name" value="GPCRRHODOPSN"/>
</dbReference>
<evidence type="ECO:0000313" key="11">
    <source>
        <dbReference type="Proteomes" id="UP000192578"/>
    </source>
</evidence>
<dbReference type="Gene3D" id="1.20.1070.10">
    <property type="entry name" value="Rhodopsin 7-helix transmembrane proteins"/>
    <property type="match status" value="1"/>
</dbReference>
<feature type="transmembrane region" description="Helical" evidence="8">
    <location>
        <begin position="204"/>
        <end position="224"/>
    </location>
</feature>
<evidence type="ECO:0000256" key="2">
    <source>
        <dbReference type="ARBA" id="ARBA00022692"/>
    </source>
</evidence>
<keyword evidence="7" id="KW-0807">Transducer</keyword>
<accession>A0A1W0WI55</accession>
<keyword evidence="2 8" id="KW-0812">Transmembrane</keyword>
<keyword evidence="5 8" id="KW-0472">Membrane</keyword>
<evidence type="ECO:0000256" key="5">
    <source>
        <dbReference type="ARBA" id="ARBA00023136"/>
    </source>
</evidence>
<feature type="transmembrane region" description="Helical" evidence="8">
    <location>
        <begin position="327"/>
        <end position="348"/>
    </location>
</feature>
<feature type="transmembrane region" description="Helical" evidence="8">
    <location>
        <begin position="279"/>
        <end position="307"/>
    </location>
</feature>
<keyword evidence="11" id="KW-1185">Reference proteome</keyword>
<feature type="domain" description="G-protein coupled receptors family 1 profile" evidence="9">
    <location>
        <begin position="47"/>
        <end position="333"/>
    </location>
</feature>
<dbReference type="AlphaFoldDB" id="A0A1W0WI55"/>
<evidence type="ECO:0000256" key="3">
    <source>
        <dbReference type="ARBA" id="ARBA00022989"/>
    </source>
</evidence>
<feature type="transmembrane region" description="Helical" evidence="8">
    <location>
        <begin position="68"/>
        <end position="87"/>
    </location>
</feature>
<feature type="transmembrane region" description="Helical" evidence="8">
    <location>
        <begin position="107"/>
        <end position="128"/>
    </location>
</feature>
<dbReference type="CDD" id="cd00637">
    <property type="entry name" value="7tm_classA_rhodopsin-like"/>
    <property type="match status" value="1"/>
</dbReference>
<dbReference type="SUPFAM" id="SSF81321">
    <property type="entry name" value="Family A G protein-coupled receptor-like"/>
    <property type="match status" value="1"/>
</dbReference>
<comment type="subcellular location">
    <subcellularLocation>
        <location evidence="1">Membrane</location>
        <topology evidence="1">Multi-pass membrane protein</topology>
    </subcellularLocation>
</comment>
<name>A0A1W0WI55_HYPEX</name>
<dbReference type="InterPro" id="IPR017452">
    <property type="entry name" value="GPCR_Rhodpsn_7TM"/>
</dbReference>
<evidence type="ECO:0000256" key="1">
    <source>
        <dbReference type="ARBA" id="ARBA00004141"/>
    </source>
</evidence>
<dbReference type="EMBL" id="MTYJ01000097">
    <property type="protein sequence ID" value="OQV14867.1"/>
    <property type="molecule type" value="Genomic_DNA"/>
</dbReference>
<reference evidence="11" key="1">
    <citation type="submission" date="2017-01" db="EMBL/GenBank/DDBJ databases">
        <title>Comparative genomics of anhydrobiosis in the tardigrade Hypsibius dujardini.</title>
        <authorList>
            <person name="Yoshida Y."/>
            <person name="Koutsovoulos G."/>
            <person name="Laetsch D."/>
            <person name="Stevens L."/>
            <person name="Kumar S."/>
            <person name="Horikawa D."/>
            <person name="Ishino K."/>
            <person name="Komine S."/>
            <person name="Tomita M."/>
            <person name="Blaxter M."/>
            <person name="Arakawa K."/>
        </authorList>
    </citation>
    <scope>NUCLEOTIDE SEQUENCE [LARGE SCALE GENOMIC DNA]</scope>
    <source>
        <strain evidence="11">Z151</strain>
    </source>
</reference>
<evidence type="ECO:0000256" key="6">
    <source>
        <dbReference type="ARBA" id="ARBA00023170"/>
    </source>
</evidence>
<protein>
    <recommendedName>
        <fullName evidence="9">G-protein coupled receptors family 1 profile domain-containing protein</fullName>
    </recommendedName>
</protein>
<evidence type="ECO:0000256" key="8">
    <source>
        <dbReference type="SAM" id="Phobius"/>
    </source>
</evidence>
<gene>
    <name evidence="10" type="ORF">BV898_10899</name>
</gene>
<dbReference type="PROSITE" id="PS50262">
    <property type="entry name" value="G_PROTEIN_RECEP_F1_2"/>
    <property type="match status" value="1"/>
</dbReference>
<dbReference type="GO" id="GO:0005886">
    <property type="term" value="C:plasma membrane"/>
    <property type="evidence" value="ECO:0007669"/>
    <property type="project" value="TreeGrafter"/>
</dbReference>
<dbReference type="PANTHER" id="PTHR45695">
    <property type="entry name" value="LEUCOKININ RECEPTOR-RELATED"/>
    <property type="match status" value="1"/>
</dbReference>
<organism evidence="10 11">
    <name type="scientific">Hypsibius exemplaris</name>
    <name type="common">Freshwater tardigrade</name>
    <dbReference type="NCBI Taxonomy" id="2072580"/>
    <lineage>
        <taxon>Eukaryota</taxon>
        <taxon>Metazoa</taxon>
        <taxon>Ecdysozoa</taxon>
        <taxon>Tardigrada</taxon>
        <taxon>Eutardigrada</taxon>
        <taxon>Parachela</taxon>
        <taxon>Hypsibioidea</taxon>
        <taxon>Hypsibiidae</taxon>
        <taxon>Hypsibius</taxon>
    </lineage>
</organism>
<sequence length="357" mass="39036">MANISLSAATKNNTTSSFTYEAARNVSISWSVAPVISLVTLTVGVTGNGGLIVLFIHDRATLITPFNVYVLNLMVANLLHLINVYPLDVIVGLYSGTWVLGRSACAFFLYGVWLPGCASSVAHSLIAVNRIWAVIFPHSYRTQHGMRAAVMVCLSMWAIIYSVTLPWLVLDQVLYRIPVENGPAECSVNQSAQFAYSMVIEFTLFNFPLIATVLALPVILYATWRNRRLNARRVGNTISRGGHPLRTLAQSATDAEHEPNSSAVVPSVKRIARPKSNATLLLVLLTVSLMVTYVPTSAIYTAAAFLPDYDWTEAYLETAVTAPFQPAIDPILFALALTNVRTALVNVLTRSHPRGRT</sequence>
<evidence type="ECO:0000256" key="4">
    <source>
        <dbReference type="ARBA" id="ARBA00023040"/>
    </source>
</evidence>
<keyword evidence="3 8" id="KW-1133">Transmembrane helix</keyword>
<feature type="transmembrane region" description="Helical" evidence="8">
    <location>
        <begin position="35"/>
        <end position="56"/>
    </location>
</feature>
<dbReference type="InterPro" id="IPR000276">
    <property type="entry name" value="GPCR_Rhodpsn"/>
</dbReference>
<dbReference type="Pfam" id="PF00001">
    <property type="entry name" value="7tm_1"/>
    <property type="match status" value="1"/>
</dbReference>
<keyword evidence="6" id="KW-0675">Receptor</keyword>
<evidence type="ECO:0000259" key="9">
    <source>
        <dbReference type="PROSITE" id="PS50262"/>
    </source>
</evidence>
<dbReference type="OrthoDB" id="6076970at2759"/>
<evidence type="ECO:0000256" key="7">
    <source>
        <dbReference type="ARBA" id="ARBA00023224"/>
    </source>
</evidence>
<dbReference type="PANTHER" id="PTHR45695:SF9">
    <property type="entry name" value="LEUCOKININ RECEPTOR"/>
    <property type="match status" value="1"/>
</dbReference>